<protein>
    <submittedName>
        <fullName evidence="1">Uncharacterized protein</fullName>
    </submittedName>
</protein>
<accession>A0A645GSU9</accession>
<comment type="caution">
    <text evidence="1">The sequence shown here is derived from an EMBL/GenBank/DDBJ whole genome shotgun (WGS) entry which is preliminary data.</text>
</comment>
<name>A0A645GSU9_9ZZZZ</name>
<dbReference type="AlphaFoldDB" id="A0A645GSU9"/>
<proteinExistence type="predicted"/>
<reference evidence="1" key="1">
    <citation type="submission" date="2019-08" db="EMBL/GenBank/DDBJ databases">
        <authorList>
            <person name="Kucharzyk K."/>
            <person name="Murdoch R.W."/>
            <person name="Higgins S."/>
            <person name="Loffler F."/>
        </authorList>
    </citation>
    <scope>NUCLEOTIDE SEQUENCE</scope>
</reference>
<evidence type="ECO:0000313" key="1">
    <source>
        <dbReference type="EMBL" id="MPN29825.1"/>
    </source>
</evidence>
<organism evidence="1">
    <name type="scientific">bioreactor metagenome</name>
    <dbReference type="NCBI Taxonomy" id="1076179"/>
    <lineage>
        <taxon>unclassified sequences</taxon>
        <taxon>metagenomes</taxon>
        <taxon>ecological metagenomes</taxon>
    </lineage>
</organism>
<dbReference type="EMBL" id="VSSQ01080689">
    <property type="protein sequence ID" value="MPN29825.1"/>
    <property type="molecule type" value="Genomic_DNA"/>
</dbReference>
<gene>
    <name evidence="1" type="ORF">SDC9_177278</name>
</gene>
<sequence length="54" mass="5984">MKTNKNIKAIIKIGNTLIPKITIKIILSNKYNGNNILANSALYAPLYILDLSLI</sequence>